<reference evidence="11" key="1">
    <citation type="submission" date="2021-02" db="EMBL/GenBank/DDBJ databases">
        <authorList>
            <person name="Cremers G."/>
            <person name="Picone N."/>
        </authorList>
    </citation>
    <scope>NUCLEOTIDE SEQUENCE</scope>
    <source>
        <strain evidence="11">PQ17</strain>
    </source>
</reference>
<feature type="domain" description="AAA+ ATPase" evidence="10">
    <location>
        <begin position="55"/>
        <end position="186"/>
    </location>
</feature>
<dbReference type="SUPFAM" id="SSF46785">
    <property type="entry name" value="Winged helix' DNA-binding domain"/>
    <property type="match status" value="1"/>
</dbReference>
<dbReference type="GO" id="GO:0006310">
    <property type="term" value="P:DNA recombination"/>
    <property type="evidence" value="ECO:0007669"/>
    <property type="project" value="UniProtKB-UniRule"/>
</dbReference>
<dbReference type="GO" id="GO:0009378">
    <property type="term" value="F:four-way junction helicase activity"/>
    <property type="evidence" value="ECO:0007669"/>
    <property type="project" value="InterPro"/>
</dbReference>
<gene>
    <name evidence="9 11" type="primary">ruvB</name>
    <name evidence="11" type="ORF">MPNT_10110</name>
</gene>
<feature type="binding site" evidence="9">
    <location>
        <position position="69"/>
    </location>
    <ligand>
        <name>ATP</name>
        <dbReference type="ChEBI" id="CHEBI:30616"/>
    </ligand>
</feature>
<keyword evidence="8 9" id="KW-0234">DNA repair</keyword>
<evidence type="ECO:0000256" key="9">
    <source>
        <dbReference type="HAMAP-Rule" id="MF_00016"/>
    </source>
</evidence>
<dbReference type="InterPro" id="IPR027417">
    <property type="entry name" value="P-loop_NTPase"/>
</dbReference>
<feature type="region of interest" description="Head domain (RuvB-H)" evidence="9">
    <location>
        <begin position="260"/>
        <end position="351"/>
    </location>
</feature>
<sequence length="351" mass="39159">MEQHPTTGAVWKGETVDLELERSLRPGSWEEFIGQERVKERLKVLVASARARGEPMEHLLFCGPAGVGKTSLATLLAKEMGVNFRATSGPILERAGDLAGLLTSLEPGEILFIDEIHRLPRAVEEYLYPAMEDFRIDIVIDQGPSARSVRLTLPKFTLVGATTRVGMLTAPLRSRFGMVHRLDYYPVEEMARIVQRAAGILQVPLLADGAWEVARRARGTPRIANHLVRWIRDFALVKGQGRPVDVELACEALSMLEIDEDGLDDMDKRLLETLVFKFRGGPVGIHSLAVALGEDPGTLEEVHEPYLILQGFLKRTPQGRVATPRTYEKLRVTPGQSLQGELWKEREKEDT</sequence>
<dbReference type="InterPro" id="IPR008824">
    <property type="entry name" value="RuvB-like_N"/>
</dbReference>
<evidence type="ECO:0000256" key="6">
    <source>
        <dbReference type="ARBA" id="ARBA00023125"/>
    </source>
</evidence>
<evidence type="ECO:0000256" key="5">
    <source>
        <dbReference type="ARBA" id="ARBA00022840"/>
    </source>
</evidence>
<dbReference type="NCBIfam" id="TIGR00635">
    <property type="entry name" value="ruvB"/>
    <property type="match status" value="1"/>
</dbReference>
<feature type="binding site" evidence="9">
    <location>
        <position position="25"/>
    </location>
    <ligand>
        <name>ATP</name>
        <dbReference type="ChEBI" id="CHEBI:30616"/>
    </ligand>
</feature>
<dbReference type="SMART" id="SM00382">
    <property type="entry name" value="AAA"/>
    <property type="match status" value="1"/>
</dbReference>
<keyword evidence="5 9" id="KW-0067">ATP-binding</keyword>
<evidence type="ECO:0000313" key="12">
    <source>
        <dbReference type="Proteomes" id="UP000663859"/>
    </source>
</evidence>
<dbReference type="RefSeq" id="WP_174581624.1">
    <property type="nucleotide sequence ID" value="NZ_CAJNOB010000001.1"/>
</dbReference>
<keyword evidence="7 9" id="KW-0233">DNA recombination</keyword>
<dbReference type="Gene3D" id="3.40.50.300">
    <property type="entry name" value="P-loop containing nucleotide triphosphate hydrolases"/>
    <property type="match status" value="1"/>
</dbReference>
<dbReference type="HAMAP" id="MF_00016">
    <property type="entry name" value="DNA_HJ_migration_RuvB"/>
    <property type="match status" value="1"/>
</dbReference>
<dbReference type="PANTHER" id="PTHR42848:SF1">
    <property type="entry name" value="HOLLIDAY JUNCTION BRANCH MIGRATION COMPLEX SUBUNIT RUVB"/>
    <property type="match status" value="1"/>
</dbReference>
<proteinExistence type="inferred from homology"/>
<evidence type="ECO:0000259" key="10">
    <source>
        <dbReference type="SMART" id="SM00382"/>
    </source>
</evidence>
<feature type="binding site" evidence="9">
    <location>
        <position position="71"/>
    </location>
    <ligand>
        <name>ATP</name>
        <dbReference type="ChEBI" id="CHEBI:30616"/>
    </ligand>
</feature>
<evidence type="ECO:0000256" key="3">
    <source>
        <dbReference type="ARBA" id="ARBA00022763"/>
    </source>
</evidence>
<feature type="binding site" evidence="9">
    <location>
        <position position="175"/>
    </location>
    <ligand>
        <name>ATP</name>
        <dbReference type="ChEBI" id="CHEBI:30616"/>
    </ligand>
</feature>
<feature type="binding site" evidence="9">
    <location>
        <position position="70"/>
    </location>
    <ligand>
        <name>ATP</name>
        <dbReference type="ChEBI" id="CHEBI:30616"/>
    </ligand>
</feature>
<dbReference type="Pfam" id="PF05496">
    <property type="entry name" value="RuvB_N"/>
    <property type="match status" value="1"/>
</dbReference>
<feature type="binding site" evidence="9">
    <location>
        <position position="70"/>
    </location>
    <ligand>
        <name>Mg(2+)</name>
        <dbReference type="ChEBI" id="CHEBI:18420"/>
    </ligand>
</feature>
<accession>A0A8J2BM24</accession>
<dbReference type="EC" id="3.6.4.-" evidence="9"/>
<dbReference type="Proteomes" id="UP000663859">
    <property type="component" value="Unassembled WGS sequence"/>
</dbReference>
<dbReference type="GO" id="GO:0048476">
    <property type="term" value="C:Holliday junction resolvase complex"/>
    <property type="evidence" value="ECO:0007669"/>
    <property type="project" value="UniProtKB-UniRule"/>
</dbReference>
<dbReference type="Pfam" id="PF17864">
    <property type="entry name" value="AAA_lid_4"/>
    <property type="match status" value="1"/>
</dbReference>
<comment type="caution">
    <text evidence="11">The sequence shown here is derived from an EMBL/GenBank/DDBJ whole genome shotgun (WGS) entry which is preliminary data.</text>
</comment>
<dbReference type="AlphaFoldDB" id="A0A8J2BM24"/>
<dbReference type="GO" id="GO:0006281">
    <property type="term" value="P:DNA repair"/>
    <property type="evidence" value="ECO:0007669"/>
    <property type="project" value="UniProtKB-UniRule"/>
</dbReference>
<protein>
    <recommendedName>
        <fullName evidence="9">Holliday junction branch migration complex subunit RuvB</fullName>
        <ecNumber evidence="9">3.6.4.-</ecNumber>
    </recommendedName>
</protein>
<feature type="binding site" evidence="9">
    <location>
        <position position="315"/>
    </location>
    <ligand>
        <name>DNA</name>
        <dbReference type="ChEBI" id="CHEBI:16991"/>
    </ligand>
</feature>
<dbReference type="EMBL" id="CAJNOB010000001">
    <property type="protein sequence ID" value="CAF0689099.1"/>
    <property type="molecule type" value="Genomic_DNA"/>
</dbReference>
<evidence type="ECO:0000256" key="1">
    <source>
        <dbReference type="ARBA" id="ARBA00022490"/>
    </source>
</evidence>
<dbReference type="GO" id="GO:0005737">
    <property type="term" value="C:cytoplasm"/>
    <property type="evidence" value="ECO:0007669"/>
    <property type="project" value="UniProtKB-SubCell"/>
</dbReference>
<dbReference type="GO" id="GO:0016787">
    <property type="term" value="F:hydrolase activity"/>
    <property type="evidence" value="ECO:0007669"/>
    <property type="project" value="UniProtKB-KW"/>
</dbReference>
<evidence type="ECO:0000256" key="7">
    <source>
        <dbReference type="ARBA" id="ARBA00023172"/>
    </source>
</evidence>
<dbReference type="Gene3D" id="1.10.10.10">
    <property type="entry name" value="Winged helix-like DNA-binding domain superfamily/Winged helix DNA-binding domain"/>
    <property type="match status" value="1"/>
</dbReference>
<dbReference type="InterPro" id="IPR041445">
    <property type="entry name" value="AAA_lid_4"/>
</dbReference>
<dbReference type="GO" id="GO:0000400">
    <property type="term" value="F:four-way junction DNA binding"/>
    <property type="evidence" value="ECO:0007669"/>
    <property type="project" value="UniProtKB-UniRule"/>
</dbReference>
<evidence type="ECO:0000313" key="11">
    <source>
        <dbReference type="EMBL" id="CAF0689099.1"/>
    </source>
</evidence>
<keyword evidence="6 9" id="KW-0238">DNA-binding</keyword>
<feature type="binding site" evidence="9">
    <location>
        <position position="185"/>
    </location>
    <ligand>
        <name>ATP</name>
        <dbReference type="ChEBI" id="CHEBI:30616"/>
    </ligand>
</feature>
<keyword evidence="4 9" id="KW-0378">Hydrolase</keyword>
<dbReference type="CDD" id="cd00009">
    <property type="entry name" value="AAA"/>
    <property type="match status" value="1"/>
</dbReference>
<dbReference type="SUPFAM" id="SSF52540">
    <property type="entry name" value="P-loop containing nucleoside triphosphate hydrolases"/>
    <property type="match status" value="1"/>
</dbReference>
<dbReference type="InterPro" id="IPR008823">
    <property type="entry name" value="RuvB_wg_C"/>
</dbReference>
<comment type="similarity">
    <text evidence="9">Belongs to the RuvB family.</text>
</comment>
<comment type="subcellular location">
    <subcellularLocation>
        <location evidence="9">Cytoplasm</location>
    </subcellularLocation>
</comment>
<comment type="function">
    <text evidence="9">The RuvA-RuvB-RuvC complex processes Holliday junction (HJ) DNA during genetic recombination and DNA repair, while the RuvA-RuvB complex plays an important role in the rescue of blocked DNA replication forks via replication fork reversal (RFR). RuvA specifically binds to HJ cruciform DNA, conferring on it an open structure. The RuvB hexamer acts as an ATP-dependent pump, pulling dsDNA into and through the RuvAB complex. RuvB forms 2 homohexamers on either side of HJ DNA bound by 1 or 2 RuvA tetramers; 4 subunits per hexamer contact DNA at a time. Coordinated motions by a converter formed by DNA-disengaged RuvB subunits stimulates ATP hydrolysis and nucleotide exchange. Immobilization of the converter enables RuvB to convert the ATP-contained energy into a lever motion, pulling 2 nucleotides of DNA out of the RuvA tetramer per ATP hydrolyzed, thus driving DNA branch migration. The RuvB motors rotate together with the DNA substrate, which together with the progressing nucleotide cycle form the mechanistic basis for DNA recombination by continuous HJ branch migration. Branch migration allows RuvC to scan DNA until it finds its consensus sequence, where it cleaves and resolves cruciform DNA.</text>
</comment>
<dbReference type="InterPro" id="IPR003593">
    <property type="entry name" value="AAA+_ATPase"/>
</dbReference>
<comment type="subunit">
    <text evidence="9">Homohexamer. Forms an RuvA(8)-RuvB(12)-Holliday junction (HJ) complex. HJ DNA is sandwiched between 2 RuvA tetramers; dsDNA enters through RuvA and exits via RuvB. An RuvB hexamer assembles on each DNA strand where it exits the tetramer. Each RuvB hexamer is contacted by two RuvA subunits (via domain III) on 2 adjacent RuvB subunits; this complex drives branch migration. In the full resolvosome a probable DNA-RuvA(4)-RuvB(12)-RuvC(2) complex forms which resolves the HJ.</text>
</comment>
<dbReference type="NCBIfam" id="NF000868">
    <property type="entry name" value="PRK00080.1"/>
    <property type="match status" value="1"/>
</dbReference>
<feature type="binding site" evidence="9">
    <location>
        <begin position="132"/>
        <end position="134"/>
    </location>
    <ligand>
        <name>ATP</name>
        <dbReference type="ChEBI" id="CHEBI:30616"/>
    </ligand>
</feature>
<dbReference type="InterPro" id="IPR004605">
    <property type="entry name" value="DNA_helicase_Holl-junc_RuvB"/>
</dbReference>
<evidence type="ECO:0000256" key="8">
    <source>
        <dbReference type="ARBA" id="ARBA00023204"/>
    </source>
</evidence>
<dbReference type="GO" id="GO:0005524">
    <property type="term" value="F:ATP binding"/>
    <property type="evidence" value="ECO:0007669"/>
    <property type="project" value="UniProtKB-UniRule"/>
</dbReference>
<name>A0A8J2BM24_9BACT</name>
<comment type="domain">
    <text evidence="9">Has 3 domains, the large (RuvB-L) and small ATPase (RuvB-S) domains and the C-terminal head (RuvB-H) domain. The head domain binds DNA, while the ATPase domains jointly bind ATP, ADP or are empty depending on the state of the subunit in the translocation cycle. During a single DNA translocation step the structure of each domain remains the same, but their relative positions change.</text>
</comment>
<keyword evidence="3 9" id="KW-0227">DNA damage</keyword>
<feature type="binding site" evidence="9">
    <location>
        <position position="66"/>
    </location>
    <ligand>
        <name>ATP</name>
        <dbReference type="ChEBI" id="CHEBI:30616"/>
    </ligand>
</feature>
<keyword evidence="12" id="KW-1185">Reference proteome</keyword>
<dbReference type="InterPro" id="IPR036390">
    <property type="entry name" value="WH_DNA-bd_sf"/>
</dbReference>
<dbReference type="Gene3D" id="1.10.8.60">
    <property type="match status" value="1"/>
</dbReference>
<evidence type="ECO:0000256" key="2">
    <source>
        <dbReference type="ARBA" id="ARBA00022741"/>
    </source>
</evidence>
<dbReference type="Pfam" id="PF05491">
    <property type="entry name" value="WHD_RuvB"/>
    <property type="match status" value="1"/>
</dbReference>
<dbReference type="InterPro" id="IPR036388">
    <property type="entry name" value="WH-like_DNA-bd_sf"/>
</dbReference>
<comment type="caution">
    <text evidence="9">Lacks conserved residue(s) required for the propagation of feature annotation.</text>
</comment>
<organism evidence="11 12">
    <name type="scientific">Candidatus Methylacidithermus pantelleriae</name>
    <dbReference type="NCBI Taxonomy" id="2744239"/>
    <lineage>
        <taxon>Bacteria</taxon>
        <taxon>Pseudomonadati</taxon>
        <taxon>Verrucomicrobiota</taxon>
        <taxon>Methylacidiphilae</taxon>
        <taxon>Methylacidiphilales</taxon>
        <taxon>Methylacidiphilaceae</taxon>
        <taxon>Candidatus Methylacidithermus</taxon>
    </lineage>
</organism>
<comment type="catalytic activity">
    <reaction evidence="9">
        <text>ATP + H2O = ADP + phosphate + H(+)</text>
        <dbReference type="Rhea" id="RHEA:13065"/>
        <dbReference type="ChEBI" id="CHEBI:15377"/>
        <dbReference type="ChEBI" id="CHEBI:15378"/>
        <dbReference type="ChEBI" id="CHEBI:30616"/>
        <dbReference type="ChEBI" id="CHEBI:43474"/>
        <dbReference type="ChEBI" id="CHEBI:456216"/>
    </reaction>
</comment>
<feature type="binding site" evidence="9">
    <location>
        <position position="320"/>
    </location>
    <ligand>
        <name>DNA</name>
        <dbReference type="ChEBI" id="CHEBI:16991"/>
    </ligand>
</feature>
<feature type="binding site" evidence="9">
    <location>
        <position position="24"/>
    </location>
    <ligand>
        <name>ATP</name>
        <dbReference type="ChEBI" id="CHEBI:30616"/>
    </ligand>
</feature>
<evidence type="ECO:0000256" key="4">
    <source>
        <dbReference type="ARBA" id="ARBA00022801"/>
    </source>
</evidence>
<keyword evidence="2 9" id="KW-0547">Nucleotide-binding</keyword>
<dbReference type="PANTHER" id="PTHR42848">
    <property type="match status" value="1"/>
</dbReference>
<keyword evidence="1 9" id="KW-0963">Cytoplasm</keyword>
<feature type="binding site" evidence="9">
    <location>
        <position position="222"/>
    </location>
    <ligand>
        <name>ATP</name>
        <dbReference type="ChEBI" id="CHEBI:30616"/>
    </ligand>
</feature>